<dbReference type="EMBL" id="CP036273">
    <property type="protein sequence ID" value="QDU22535.1"/>
    <property type="molecule type" value="Genomic_DNA"/>
</dbReference>
<dbReference type="Proteomes" id="UP000319576">
    <property type="component" value="Chromosome"/>
</dbReference>
<proteinExistence type="predicted"/>
<evidence type="ECO:0000313" key="1">
    <source>
        <dbReference type="EMBL" id="QDU22535.1"/>
    </source>
</evidence>
<accession>A0A517XYF0</accession>
<dbReference type="KEGG" id="uli:ETAA1_45170"/>
<evidence type="ECO:0000313" key="2">
    <source>
        <dbReference type="Proteomes" id="UP000319576"/>
    </source>
</evidence>
<reference evidence="1 2" key="1">
    <citation type="submission" date="2019-02" db="EMBL/GenBank/DDBJ databases">
        <title>Deep-cultivation of Planctomycetes and their phenomic and genomic characterization uncovers novel biology.</title>
        <authorList>
            <person name="Wiegand S."/>
            <person name="Jogler M."/>
            <person name="Boedeker C."/>
            <person name="Pinto D."/>
            <person name="Vollmers J."/>
            <person name="Rivas-Marin E."/>
            <person name="Kohn T."/>
            <person name="Peeters S.H."/>
            <person name="Heuer A."/>
            <person name="Rast P."/>
            <person name="Oberbeckmann S."/>
            <person name="Bunk B."/>
            <person name="Jeske O."/>
            <person name="Meyerdierks A."/>
            <person name="Storesund J.E."/>
            <person name="Kallscheuer N."/>
            <person name="Luecker S."/>
            <person name="Lage O.M."/>
            <person name="Pohl T."/>
            <person name="Merkel B.J."/>
            <person name="Hornburger P."/>
            <person name="Mueller R.-W."/>
            <person name="Bruemmer F."/>
            <person name="Labrenz M."/>
            <person name="Spormann A.M."/>
            <person name="Op den Camp H."/>
            <person name="Overmann J."/>
            <person name="Amann R."/>
            <person name="Jetten M.S.M."/>
            <person name="Mascher T."/>
            <person name="Medema M.H."/>
            <person name="Devos D.P."/>
            <person name="Kaster A.-K."/>
            <person name="Ovreas L."/>
            <person name="Rohde M."/>
            <person name="Galperin M.Y."/>
            <person name="Jogler C."/>
        </authorList>
    </citation>
    <scope>NUCLEOTIDE SEQUENCE [LARGE SCALE GENOMIC DNA]</scope>
    <source>
        <strain evidence="1 2">ETA_A1</strain>
    </source>
</reference>
<sequence length="73" mass="7883">MTDPRADLLTALHALADEVPDMRVGQLVAALGELAADECGRTLWDADDTELLAAARRFRHDLEARGVTPTPTV</sequence>
<dbReference type="AlphaFoldDB" id="A0A517XYF0"/>
<name>A0A517XYF0_9BACT</name>
<organism evidence="1 2">
    <name type="scientific">Urbifossiella limnaea</name>
    <dbReference type="NCBI Taxonomy" id="2528023"/>
    <lineage>
        <taxon>Bacteria</taxon>
        <taxon>Pseudomonadati</taxon>
        <taxon>Planctomycetota</taxon>
        <taxon>Planctomycetia</taxon>
        <taxon>Gemmatales</taxon>
        <taxon>Gemmataceae</taxon>
        <taxon>Urbifossiella</taxon>
    </lineage>
</organism>
<keyword evidence="2" id="KW-1185">Reference proteome</keyword>
<protein>
    <submittedName>
        <fullName evidence="1">Uncharacterized protein</fullName>
    </submittedName>
</protein>
<dbReference type="RefSeq" id="WP_145242347.1">
    <property type="nucleotide sequence ID" value="NZ_CP036273.1"/>
</dbReference>
<gene>
    <name evidence="1" type="ORF">ETAA1_45170</name>
</gene>